<comment type="caution">
    <text evidence="3">The sequence shown here is derived from an EMBL/GenBank/DDBJ whole genome shotgun (WGS) entry which is preliminary data.</text>
</comment>
<evidence type="ECO:0000256" key="1">
    <source>
        <dbReference type="SAM" id="SignalP"/>
    </source>
</evidence>
<feature type="signal peptide" evidence="1">
    <location>
        <begin position="1"/>
        <end position="21"/>
    </location>
</feature>
<dbReference type="Pfam" id="PF07675">
    <property type="entry name" value="Cleaved_Adhesin"/>
    <property type="match status" value="2"/>
</dbReference>
<dbReference type="Pfam" id="PF00041">
    <property type="entry name" value="fn3"/>
    <property type="match status" value="3"/>
</dbReference>
<dbReference type="SUPFAM" id="SSF49265">
    <property type="entry name" value="Fibronectin type III"/>
    <property type="match status" value="3"/>
</dbReference>
<name>A0ABW5NVB7_9FLAO</name>
<feature type="domain" description="Fibronectin type-III" evidence="2">
    <location>
        <begin position="716"/>
        <end position="807"/>
    </location>
</feature>
<sequence length="2220" mass="237621">MKRITLLLLVMLLFSFGKSHAQWSENFENGIPSNWGKFTLLNGAPGTVPAWVNSTGATCEGTTGAYVSNALIGINNVSQAWLVTPQILLPANADLTFYGLQTYPAQNGSIYQLWLSTTSQTDVSTFTMVKSWTENEMNPGNQLACYKQTVDLGAYANQNVYLAFVKRDTQYGNTLQGERFTLDDVKITQRCLPATSSSGVATGANTATITINGATTGSWDINLIPGSTTAPNTGVVTHTGTASPIAISGLTGSTPYTYYVRSNCSATQSSWIGPYNFTTFQEAASLPLIDNFEATTVGWSLNNGTQLNKWFVGNATNNGGQKALYVSNNNGTANAYTITQSSTVHAYRDLIIPAGTTNLGISFDWKGVGETNDYFYVWAVPATYNPVAGTGIVAAADRIRIADKFNSSVNFQPYAFMLNASQFAGQTMRLIFEWRNDAINGVQPAAAIDNVSVKVVDCKVPTNITYAGITTNGATINWQEAGTATEWNVLILPMGAPFPAESVAGITTTQPTYTVNNLNPTSGYDVYVRSVCSSTNKSIWAKAATRLITACGTIIPPYTEGFNSTSPSKNCWTVVDSNGDNLKWTLTTTYQPYEGDQLASLTKYWNSTSNDDWLISPAIQLNGNQRVKFRYRVVSASYPTEMEVKLSTTGNAVANFTNTLMPQQVINNTVYDQKIFYLNSYNGIAYIALHVPNVTTNSWTLWIDEFVVEDIPACAAPTALAGSNYSNNTATLTWAAGFQETQWEVKVQPANTGVPTTDGVLVSSNTYNAQSLNPATLYEYYVRAYCSSTNKSEWAGPFVFNTTVCPAENRCNYKFSITATSGSGTFSNLKVSQNGILVGTVSAYSLNNTGTVAMCPGIPFTLNWDYNSWDQYVAEVIVTDSYDEIVYHYVKGVTPVVQPITVPVYSGTATCTPVACPKPQNLITTANTSNSITIDWTEAGTATSWEVFAVPAGQPEPGANSVGVVTGSHPYTLNDLIPGRRYTFYVRSICSETSKSTWTLPKTFYTQITNDNCDTAYVLPVSTTGYCDTPYSATLLGATASPQGNVCGIAAYANDDVWFEFTATSTSHILYINNRDGSSTTTQNLSKVLYSGSCGALTQVQCIQGANIQYNTTYFITGTGANNNDVLLNNLTVGTTYKLRIFSNYSTANDTRFDICIATPNKALVVNQTTYTEEQLISDVLVNENCAQVSNLNYITGTNYGAAHNGIGYFSANGADFPFESGIILSTGKAGSATGPKTIIQSANYLQTVSPYATLWLGDQDLYNFVSASGTSPGLVNFYNATSIEFDFMAYGTEMSFDYLFASEDYGLFQCNYGDAFAFFLTDSDGNTVNLATLPGTTQPVSVPTTRNSQFNYTVNGSNCVAGNPQFFDKLFDGYKGVSRYAAADNFMGHSVPLKVQAPVIPGETYHIKMVIAETNDGNYDSAIFLDANSFDVGRINFGDDLLVSTNNAVCFGGEKLLDTKLSTSYFNFVWMKDNVVIDGATGSSYTVNEPGTYKVTATVITTGCTTGDEIEIEFFDNIDTVVNSPADLTLCSSTTAADFNLELNTTAILDNVANASDFAVSYFETQALAETGDAADAIADSSAYTAVNDHTVYVRVENTVTGCFITDSFKTIVVPNTTAIIEFSYNATICAIAAQNPEPVKAAGFAEGGTYSVPDTNIIVDSLTGIIDLAATQPGTYTVSYTLPTANCVTGGTYDASVTITAAAAPSIAFTYDDTCVLATSAQPVLPTGFVAGGTYSSTTLTVDALTGEIDLTGVTEGTYNVEYSVNADANNCTSADSYTATIEIIAAQQPEISFSYTDVCELETGSLPVLPAGFVTGGSYSSTTLTVDVVTGEIDLSTATVGTHNVTYSVVENAAACTGADSFTATINVTAAALPEISFSYADVCVLAANAQPILPTGFVTGGTYSSATLTVDALTGEIDLNGAAEGTYEVVYQVGENSVNCTAGASFTATIVVSDAIEPVTSFTYESVAYCLGTSVVSPQLASGFSTGGEFSADSNDIAINPVDGSVNVSASKAGTYVITYTYTAQQDCEEDGTSSFTLTLQDGLSATVNDECRNNALWLQVVPANDSYDAASATYVWKDENGITVGNDSELLNVTEYIAANSNVTLPVTFTVTVTSGQCTVTEEYEVFNVLCEVQRGISPNNDGINDNLDLRGMDVTKLTIFNRYGAKVYEQQNYTNQWSGQSNSNSELPTGTYFYVLELKNAENKTGWIYINRQD</sequence>
<dbReference type="Gene3D" id="2.60.40.10">
    <property type="entry name" value="Immunoglobulins"/>
    <property type="match status" value="3"/>
</dbReference>
<dbReference type="InterPro" id="IPR003961">
    <property type="entry name" value="FN3_dom"/>
</dbReference>
<feature type="domain" description="Fibronectin type-III" evidence="2">
    <location>
        <begin position="460"/>
        <end position="552"/>
    </location>
</feature>
<dbReference type="RefSeq" id="WP_379820567.1">
    <property type="nucleotide sequence ID" value="NZ_JBHUMD010000010.1"/>
</dbReference>
<dbReference type="PROSITE" id="PS50853">
    <property type="entry name" value="FN3"/>
    <property type="match status" value="3"/>
</dbReference>
<feature type="domain" description="Fibronectin type-III" evidence="2">
    <location>
        <begin position="918"/>
        <end position="1009"/>
    </location>
</feature>
<gene>
    <name evidence="3" type="ORF">ACFSR3_08370</name>
</gene>
<accession>A0ABW5NVB7</accession>
<dbReference type="NCBIfam" id="NF038133">
    <property type="entry name" value="choice_anch_L"/>
    <property type="match status" value="1"/>
</dbReference>
<dbReference type="NCBIfam" id="NF038128">
    <property type="entry name" value="choice_anch_J"/>
    <property type="match status" value="2"/>
</dbReference>
<organism evidence="3 4">
    <name type="scientific">Flavobacterium suzhouense</name>
    <dbReference type="NCBI Taxonomy" id="1529638"/>
    <lineage>
        <taxon>Bacteria</taxon>
        <taxon>Pseudomonadati</taxon>
        <taxon>Bacteroidota</taxon>
        <taxon>Flavobacteriia</taxon>
        <taxon>Flavobacteriales</taxon>
        <taxon>Flavobacteriaceae</taxon>
        <taxon>Flavobacterium</taxon>
    </lineage>
</organism>
<dbReference type="SMART" id="SM00060">
    <property type="entry name" value="FN3"/>
    <property type="match status" value="5"/>
</dbReference>
<dbReference type="Pfam" id="PF23759">
    <property type="entry name" value="GBD_T9SS_assoc"/>
    <property type="match status" value="1"/>
</dbReference>
<proteinExistence type="predicted"/>
<dbReference type="InterPro" id="IPR049804">
    <property type="entry name" value="Choice_anch_L"/>
</dbReference>
<dbReference type="Pfam" id="PF13585">
    <property type="entry name" value="CHU_C"/>
    <property type="match status" value="1"/>
</dbReference>
<dbReference type="NCBIfam" id="TIGR04131">
    <property type="entry name" value="Bac_Flav_CTERM"/>
    <property type="match status" value="1"/>
</dbReference>
<dbReference type="InterPro" id="IPR011628">
    <property type="entry name" value="Cleaved_adhesin"/>
</dbReference>
<dbReference type="Proteomes" id="UP001597480">
    <property type="component" value="Unassembled WGS sequence"/>
</dbReference>
<dbReference type="InterPro" id="IPR026341">
    <property type="entry name" value="T9SS_type_B"/>
</dbReference>
<dbReference type="InterPro" id="IPR036116">
    <property type="entry name" value="FN3_sf"/>
</dbReference>
<dbReference type="Gene3D" id="2.60.120.200">
    <property type="match status" value="2"/>
</dbReference>
<dbReference type="EMBL" id="JBHUMD010000010">
    <property type="protein sequence ID" value="MFD2602069.1"/>
    <property type="molecule type" value="Genomic_DNA"/>
</dbReference>
<evidence type="ECO:0000259" key="2">
    <source>
        <dbReference type="PROSITE" id="PS50853"/>
    </source>
</evidence>
<dbReference type="InterPro" id="IPR013783">
    <property type="entry name" value="Ig-like_fold"/>
</dbReference>
<dbReference type="CDD" id="cd00063">
    <property type="entry name" value="FN3"/>
    <property type="match status" value="2"/>
</dbReference>
<protein>
    <submittedName>
        <fullName evidence="3">Choice-of-anchor J domain-containing protein</fullName>
    </submittedName>
</protein>
<dbReference type="InterPro" id="IPR056600">
    <property type="entry name" value="GBD_T9SS_assoc"/>
</dbReference>
<keyword evidence="4" id="KW-1185">Reference proteome</keyword>
<feature type="chain" id="PRO_5045498169" evidence="1">
    <location>
        <begin position="22"/>
        <end position="2220"/>
    </location>
</feature>
<evidence type="ECO:0000313" key="4">
    <source>
        <dbReference type="Proteomes" id="UP001597480"/>
    </source>
</evidence>
<keyword evidence="1" id="KW-0732">Signal</keyword>
<reference evidence="4" key="1">
    <citation type="journal article" date="2019" name="Int. J. Syst. Evol. Microbiol.">
        <title>The Global Catalogue of Microorganisms (GCM) 10K type strain sequencing project: providing services to taxonomists for standard genome sequencing and annotation.</title>
        <authorList>
            <consortium name="The Broad Institute Genomics Platform"/>
            <consortium name="The Broad Institute Genome Sequencing Center for Infectious Disease"/>
            <person name="Wu L."/>
            <person name="Ma J."/>
        </authorList>
    </citation>
    <scope>NUCLEOTIDE SEQUENCE [LARGE SCALE GENOMIC DNA]</scope>
    <source>
        <strain evidence="4">KCTC 42107</strain>
    </source>
</reference>
<evidence type="ECO:0000313" key="3">
    <source>
        <dbReference type="EMBL" id="MFD2602069.1"/>
    </source>
</evidence>